<evidence type="ECO:0000313" key="2">
    <source>
        <dbReference type="EMBL" id="CAI0643997.1"/>
    </source>
</evidence>
<feature type="compositionally biased region" description="Polar residues" evidence="1">
    <location>
        <begin position="42"/>
        <end position="54"/>
    </location>
</feature>
<keyword evidence="3" id="KW-1185">Reference proteome</keyword>
<proteinExistence type="predicted"/>
<feature type="compositionally biased region" description="Low complexity" evidence="1">
    <location>
        <begin position="80"/>
        <end position="98"/>
    </location>
</feature>
<feature type="compositionally biased region" description="Low complexity" evidence="1">
    <location>
        <begin position="116"/>
        <end position="172"/>
    </location>
</feature>
<comment type="caution">
    <text evidence="2">The sequence shown here is derived from an EMBL/GenBank/DDBJ whole genome shotgun (WGS) entry which is preliminary data.</text>
</comment>
<gene>
    <name evidence="2" type="ORF">CGXH109_LOCUS31028</name>
</gene>
<sequence length="234" mass="24370">MFSKEIRAAAIEAIKAANQRRREDMVAKVGRQLYALSAAQNKAKLNSPVASSNPVHGGEQDANYDASANSKKEKKKGKETVTSPSSTDQQTTDDASVTGELLDPETDKRRNVAIRSSSSPSAGPLSGSSSSHSSGSSSDPSSGPSSGPSSVSSPVTSPVSSPVSSPNPSTVPLADPDQPLATVRKGLHRAMLNGLLHKRRECEQQRAAQIKANEAQSRGLAHLGHPNPSASRNA</sequence>
<dbReference type="AlphaFoldDB" id="A0A9W4RMH8"/>
<reference evidence="2" key="1">
    <citation type="submission" date="2022-08" db="EMBL/GenBank/DDBJ databases">
        <authorList>
            <person name="Giroux E."/>
            <person name="Giroux E."/>
        </authorList>
    </citation>
    <scope>NUCLEOTIDE SEQUENCE</scope>
    <source>
        <strain evidence="2">H1091258</strain>
    </source>
</reference>
<feature type="region of interest" description="Disordered" evidence="1">
    <location>
        <begin position="203"/>
        <end position="234"/>
    </location>
</feature>
<dbReference type="Proteomes" id="UP001152533">
    <property type="component" value="Unassembled WGS sequence"/>
</dbReference>
<evidence type="ECO:0000313" key="3">
    <source>
        <dbReference type="Proteomes" id="UP001152533"/>
    </source>
</evidence>
<name>A0A9W4RMH8_9PEZI</name>
<organism evidence="2 3">
    <name type="scientific">Colletotrichum noveboracense</name>
    <dbReference type="NCBI Taxonomy" id="2664923"/>
    <lineage>
        <taxon>Eukaryota</taxon>
        <taxon>Fungi</taxon>
        <taxon>Dikarya</taxon>
        <taxon>Ascomycota</taxon>
        <taxon>Pezizomycotina</taxon>
        <taxon>Sordariomycetes</taxon>
        <taxon>Hypocreomycetidae</taxon>
        <taxon>Glomerellales</taxon>
        <taxon>Glomerellaceae</taxon>
        <taxon>Colletotrichum</taxon>
        <taxon>Colletotrichum gloeosporioides species complex</taxon>
    </lineage>
</organism>
<evidence type="ECO:0000256" key="1">
    <source>
        <dbReference type="SAM" id="MobiDB-lite"/>
    </source>
</evidence>
<protein>
    <submittedName>
        <fullName evidence="2">Uncharacterized protein</fullName>
    </submittedName>
</protein>
<feature type="region of interest" description="Disordered" evidence="1">
    <location>
        <begin position="42"/>
        <end position="186"/>
    </location>
</feature>
<dbReference type="EMBL" id="CAMGZC010000138">
    <property type="protein sequence ID" value="CAI0643997.1"/>
    <property type="molecule type" value="Genomic_DNA"/>
</dbReference>
<accession>A0A9W4RMH8</accession>